<dbReference type="RefSeq" id="WP_353398085.1">
    <property type="nucleotide sequence ID" value="NZ_BAABWU010000003.1"/>
</dbReference>
<dbReference type="PROSITE" id="PS51352">
    <property type="entry name" value="THIOREDOXIN_2"/>
    <property type="match status" value="1"/>
</dbReference>
<proteinExistence type="predicted"/>
<feature type="signal peptide" evidence="4">
    <location>
        <begin position="1"/>
        <end position="22"/>
    </location>
</feature>
<evidence type="ECO:0000259" key="5">
    <source>
        <dbReference type="PROSITE" id="PS51352"/>
    </source>
</evidence>
<evidence type="ECO:0000313" key="6">
    <source>
        <dbReference type="EMBL" id="GAA6195840.1"/>
    </source>
</evidence>
<protein>
    <submittedName>
        <fullName evidence="6">TlpA disulfide reductase family protein</fullName>
    </submittedName>
</protein>
<evidence type="ECO:0000256" key="3">
    <source>
        <dbReference type="ARBA" id="ARBA00023284"/>
    </source>
</evidence>
<sequence>MRLLRHLSLYIALGLGANAALAADVAELEALRADSLKRLVVHAQPREVSQAEFFLEDDGGKASLQDYQGKVVLLNFWATWCAPCRKEMPQIAELQQEFGGEDFEVLTIAAGRNSPAGIVKFFEENGITNLPRHQDPKQALAREMAVIGLPITVLLNREGEEVARLLGDAEWNSDSAKAIIAAMIDSETGS</sequence>
<keyword evidence="7" id="KW-1185">Reference proteome</keyword>
<accession>A0ABQ0AIY6</accession>
<keyword evidence="4" id="KW-0732">Signal</keyword>
<keyword evidence="2" id="KW-0201">Cytochrome c-type biogenesis</keyword>
<dbReference type="Gene3D" id="3.40.30.10">
    <property type="entry name" value="Glutaredoxin"/>
    <property type="match status" value="1"/>
</dbReference>
<dbReference type="EMBL" id="BAABWU010000003">
    <property type="protein sequence ID" value="GAA6195840.1"/>
    <property type="molecule type" value="Genomic_DNA"/>
</dbReference>
<dbReference type="PANTHER" id="PTHR42852:SF17">
    <property type="entry name" value="THIOREDOXIN-LIKE PROTEIN HI_1115"/>
    <property type="match status" value="1"/>
</dbReference>
<dbReference type="InterPro" id="IPR036249">
    <property type="entry name" value="Thioredoxin-like_sf"/>
</dbReference>
<dbReference type="InterPro" id="IPR017937">
    <property type="entry name" value="Thioredoxin_CS"/>
</dbReference>
<evidence type="ECO:0000256" key="2">
    <source>
        <dbReference type="ARBA" id="ARBA00022748"/>
    </source>
</evidence>
<dbReference type="InterPro" id="IPR050553">
    <property type="entry name" value="Thioredoxin_ResA/DsbE_sf"/>
</dbReference>
<dbReference type="Proteomes" id="UP001441944">
    <property type="component" value="Unassembled WGS sequence"/>
</dbReference>
<dbReference type="PANTHER" id="PTHR42852">
    <property type="entry name" value="THIOL:DISULFIDE INTERCHANGE PROTEIN DSBE"/>
    <property type="match status" value="1"/>
</dbReference>
<organism evidence="6 7">
    <name type="scientific">Pseudophaeobacter arcticus</name>
    <dbReference type="NCBI Taxonomy" id="385492"/>
    <lineage>
        <taxon>Bacteria</taxon>
        <taxon>Pseudomonadati</taxon>
        <taxon>Pseudomonadota</taxon>
        <taxon>Alphaproteobacteria</taxon>
        <taxon>Rhodobacterales</taxon>
        <taxon>Paracoccaceae</taxon>
        <taxon>Pseudophaeobacter</taxon>
    </lineage>
</organism>
<comment type="caution">
    <text evidence="6">The sequence shown here is derived from an EMBL/GenBank/DDBJ whole genome shotgun (WGS) entry which is preliminary data.</text>
</comment>
<evidence type="ECO:0000256" key="4">
    <source>
        <dbReference type="SAM" id="SignalP"/>
    </source>
</evidence>
<gene>
    <name evidence="6" type="ORF">NBRC116598_12840</name>
</gene>
<reference evidence="6 7" key="1">
    <citation type="submission" date="2024-04" db="EMBL/GenBank/DDBJ databases">
        <title>Draft genome sequence of Pseudophaeobacter arcticus NBRC 116598.</title>
        <authorList>
            <person name="Miyakawa T."/>
            <person name="Kusuya Y."/>
            <person name="Miura T."/>
        </authorList>
    </citation>
    <scope>NUCLEOTIDE SEQUENCE [LARGE SCALE GENOMIC DNA]</scope>
    <source>
        <strain evidence="6 7">SU-CL00105</strain>
    </source>
</reference>
<feature type="chain" id="PRO_5047437507" evidence="4">
    <location>
        <begin position="23"/>
        <end position="190"/>
    </location>
</feature>
<feature type="domain" description="Thioredoxin" evidence="5">
    <location>
        <begin position="44"/>
        <end position="185"/>
    </location>
</feature>
<dbReference type="InterPro" id="IPR013740">
    <property type="entry name" value="Redoxin"/>
</dbReference>
<name>A0ABQ0AIY6_9RHOB</name>
<dbReference type="SUPFAM" id="SSF52833">
    <property type="entry name" value="Thioredoxin-like"/>
    <property type="match status" value="1"/>
</dbReference>
<dbReference type="PROSITE" id="PS00194">
    <property type="entry name" value="THIOREDOXIN_1"/>
    <property type="match status" value="1"/>
</dbReference>
<comment type="subcellular location">
    <subcellularLocation>
        <location evidence="1">Cell envelope</location>
    </subcellularLocation>
</comment>
<dbReference type="InterPro" id="IPR013766">
    <property type="entry name" value="Thioredoxin_domain"/>
</dbReference>
<dbReference type="CDD" id="cd02966">
    <property type="entry name" value="TlpA_like_family"/>
    <property type="match status" value="1"/>
</dbReference>
<evidence type="ECO:0000313" key="7">
    <source>
        <dbReference type="Proteomes" id="UP001441944"/>
    </source>
</evidence>
<dbReference type="Pfam" id="PF08534">
    <property type="entry name" value="Redoxin"/>
    <property type="match status" value="1"/>
</dbReference>
<keyword evidence="3" id="KW-0676">Redox-active center</keyword>
<evidence type="ECO:0000256" key="1">
    <source>
        <dbReference type="ARBA" id="ARBA00004196"/>
    </source>
</evidence>